<proteinExistence type="predicted"/>
<dbReference type="SUPFAM" id="SSF56281">
    <property type="entry name" value="Metallo-hydrolase/oxidoreductase"/>
    <property type="match status" value="1"/>
</dbReference>
<dbReference type="Pfam" id="PF00753">
    <property type="entry name" value="Lactamase_B"/>
    <property type="match status" value="1"/>
</dbReference>
<organism evidence="2 3">
    <name type="scientific">Oxalicibacterium flavum</name>
    <dbReference type="NCBI Taxonomy" id="179467"/>
    <lineage>
        <taxon>Bacteria</taxon>
        <taxon>Pseudomonadati</taxon>
        <taxon>Pseudomonadota</taxon>
        <taxon>Betaproteobacteria</taxon>
        <taxon>Burkholderiales</taxon>
        <taxon>Oxalobacteraceae</taxon>
        <taxon>Oxalicibacterium</taxon>
    </lineage>
</organism>
<dbReference type="SMART" id="SM00849">
    <property type="entry name" value="Lactamase_B"/>
    <property type="match status" value="1"/>
</dbReference>
<reference evidence="2" key="1">
    <citation type="journal article" date="2014" name="Int. J. Syst. Evol. Microbiol.">
        <title>Complete genome sequence of Corynebacterium casei LMG S-19264T (=DSM 44701T), isolated from a smear-ripened cheese.</title>
        <authorList>
            <consortium name="US DOE Joint Genome Institute (JGI-PGF)"/>
            <person name="Walter F."/>
            <person name="Albersmeier A."/>
            <person name="Kalinowski J."/>
            <person name="Ruckert C."/>
        </authorList>
    </citation>
    <scope>NUCLEOTIDE SEQUENCE</scope>
    <source>
        <strain evidence="2">CCM 7086</strain>
    </source>
</reference>
<accession>A0A8J2UL31</accession>
<dbReference type="InterPro" id="IPR048933">
    <property type="entry name" value="B_lactamase-like_C"/>
</dbReference>
<dbReference type="PANTHER" id="PTHR23131">
    <property type="entry name" value="ENDORIBONUCLEASE LACTB2"/>
    <property type="match status" value="1"/>
</dbReference>
<dbReference type="RefSeq" id="WP_188394613.1">
    <property type="nucleotide sequence ID" value="NZ_BMCG01000001.1"/>
</dbReference>
<dbReference type="EMBL" id="BMCG01000001">
    <property type="protein sequence ID" value="GGB99029.1"/>
    <property type="molecule type" value="Genomic_DNA"/>
</dbReference>
<keyword evidence="2" id="KW-0378">Hydrolase</keyword>
<comment type="caution">
    <text evidence="2">The sequence shown here is derived from an EMBL/GenBank/DDBJ whole genome shotgun (WGS) entry which is preliminary data.</text>
</comment>
<dbReference type="Gene3D" id="1.10.10.10">
    <property type="entry name" value="Winged helix-like DNA-binding domain superfamily/Winged helix DNA-binding domain"/>
    <property type="match status" value="1"/>
</dbReference>
<evidence type="ECO:0000313" key="3">
    <source>
        <dbReference type="Proteomes" id="UP000620266"/>
    </source>
</evidence>
<evidence type="ECO:0000259" key="1">
    <source>
        <dbReference type="SMART" id="SM00849"/>
    </source>
</evidence>
<evidence type="ECO:0000313" key="2">
    <source>
        <dbReference type="EMBL" id="GGB99029.1"/>
    </source>
</evidence>
<sequence>MNPLEAQLDYPLGDALPEAGTLMDVAPGIKWLRMALPFALSHINLWLLEDEFDTGAGRIRGWTAIDCGIGNEATRAAWESIFATQLDDLPIVRVIVTHCHPDHVGLADWLCARWNAPLWMTTGEYAFARMMSAGLPGADGTAMFPFFQHHGLSDPQMLEELKGRKSYYPTYVPAVPQRYTRMYEDQVFRIGAHSWRVITGFGHSPEHAALYCAELGVLISGDMVLPRISTNTSVFAIEPESNPVQQFLDSLKKYITLPEDTLVLPSHGKPFRGMHVRIRQLNEHHAARLEEVLAACRTPQSAADIVPIMFTRRLDAHQLSFALGEALAHLHKLWFDGLLQRVEGTDGVVRFQAY</sequence>
<reference evidence="2" key="2">
    <citation type="submission" date="2020-09" db="EMBL/GenBank/DDBJ databases">
        <authorList>
            <person name="Sun Q."/>
            <person name="Sedlacek I."/>
        </authorList>
    </citation>
    <scope>NUCLEOTIDE SEQUENCE</scope>
    <source>
        <strain evidence="2">CCM 7086</strain>
    </source>
</reference>
<keyword evidence="3" id="KW-1185">Reference proteome</keyword>
<name>A0A8J2UL31_9BURK</name>
<protein>
    <submittedName>
        <fullName evidence="2">Zn-dependent hydrolase</fullName>
    </submittedName>
</protein>
<dbReference type="InterPro" id="IPR036866">
    <property type="entry name" value="RibonucZ/Hydroxyglut_hydro"/>
</dbReference>
<dbReference type="Pfam" id="PF21221">
    <property type="entry name" value="B_lactamase-like_C"/>
    <property type="match status" value="1"/>
</dbReference>
<feature type="domain" description="Metallo-beta-lactamase" evidence="1">
    <location>
        <begin position="42"/>
        <end position="267"/>
    </location>
</feature>
<dbReference type="PANTHER" id="PTHR23131:SF4">
    <property type="entry name" value="METALLO-BETA-LACTAMASE SUPERFAMILY POTEIN"/>
    <property type="match status" value="1"/>
</dbReference>
<gene>
    <name evidence="2" type="ORF">GCM10007205_05400</name>
</gene>
<dbReference type="GO" id="GO:0016787">
    <property type="term" value="F:hydrolase activity"/>
    <property type="evidence" value="ECO:0007669"/>
    <property type="project" value="UniProtKB-KW"/>
</dbReference>
<dbReference type="InterPro" id="IPR036388">
    <property type="entry name" value="WH-like_DNA-bd_sf"/>
</dbReference>
<dbReference type="InterPro" id="IPR001279">
    <property type="entry name" value="Metallo-B-lactamas"/>
</dbReference>
<dbReference type="InterPro" id="IPR050662">
    <property type="entry name" value="Sec-metab_biosynth-thioest"/>
</dbReference>
<dbReference type="Proteomes" id="UP000620266">
    <property type="component" value="Unassembled WGS sequence"/>
</dbReference>
<dbReference type="AlphaFoldDB" id="A0A8J2UL31"/>
<dbReference type="Gene3D" id="3.60.15.10">
    <property type="entry name" value="Ribonuclease Z/Hydroxyacylglutathione hydrolase-like"/>
    <property type="match status" value="1"/>
</dbReference>